<dbReference type="NCBIfam" id="TIGR00093">
    <property type="entry name" value="pseudouridine synthase"/>
    <property type="match status" value="1"/>
</dbReference>
<dbReference type="CDD" id="cd02870">
    <property type="entry name" value="PseudoU_synth_RsuA_like"/>
    <property type="match status" value="1"/>
</dbReference>
<dbReference type="PANTHER" id="PTHR47683">
    <property type="entry name" value="PSEUDOURIDINE SYNTHASE FAMILY PROTEIN-RELATED"/>
    <property type="match status" value="1"/>
</dbReference>
<gene>
    <name evidence="7" type="ORF">SAMN00017477_0472</name>
</gene>
<dbReference type="FunFam" id="3.30.70.1560:FF:000001">
    <property type="entry name" value="Pseudouridine synthase"/>
    <property type="match status" value="1"/>
</dbReference>
<dbReference type="PROSITE" id="PS01149">
    <property type="entry name" value="PSI_RSU"/>
    <property type="match status" value="1"/>
</dbReference>
<evidence type="ECO:0000256" key="1">
    <source>
        <dbReference type="ARBA" id="ARBA00008348"/>
    </source>
</evidence>
<comment type="similarity">
    <text evidence="1 5">Belongs to the pseudouridine synthase RsuA family.</text>
</comment>
<dbReference type="RefSeq" id="WP_084230152.1">
    <property type="nucleotide sequence ID" value="NZ_FWWR01000009.1"/>
</dbReference>
<evidence type="ECO:0000256" key="2">
    <source>
        <dbReference type="ARBA" id="ARBA00022884"/>
    </source>
</evidence>
<dbReference type="CDD" id="cd00165">
    <property type="entry name" value="S4"/>
    <property type="match status" value="1"/>
</dbReference>
<dbReference type="FunFam" id="3.10.290.10:FF:000003">
    <property type="entry name" value="Pseudouridine synthase"/>
    <property type="match status" value="1"/>
</dbReference>
<organism evidence="7 8">
    <name type="scientific">Peptoniphilus asaccharolyticus DSM 20463</name>
    <dbReference type="NCBI Taxonomy" id="573058"/>
    <lineage>
        <taxon>Bacteria</taxon>
        <taxon>Bacillati</taxon>
        <taxon>Bacillota</taxon>
        <taxon>Tissierellia</taxon>
        <taxon>Tissierellales</taxon>
        <taxon>Peptoniphilaceae</taxon>
        <taxon>Peptoniphilus</taxon>
    </lineage>
</organism>
<dbReference type="InterPro" id="IPR018496">
    <property type="entry name" value="PsdUridine_synth_RsuA/RluB_CS"/>
</dbReference>
<dbReference type="PANTHER" id="PTHR47683:SF2">
    <property type="entry name" value="RNA-BINDING S4 DOMAIN-CONTAINING PROTEIN"/>
    <property type="match status" value="1"/>
</dbReference>
<name>A0A1W1UN17_PEPAS</name>
<dbReference type="Pfam" id="PF00849">
    <property type="entry name" value="PseudoU_synth_2"/>
    <property type="match status" value="1"/>
</dbReference>
<dbReference type="Pfam" id="PF01479">
    <property type="entry name" value="S4"/>
    <property type="match status" value="1"/>
</dbReference>
<keyword evidence="3 5" id="KW-0413">Isomerase</keyword>
<dbReference type="GO" id="GO:0003723">
    <property type="term" value="F:RNA binding"/>
    <property type="evidence" value="ECO:0007669"/>
    <property type="project" value="UniProtKB-KW"/>
</dbReference>
<protein>
    <recommendedName>
        <fullName evidence="5">Pseudouridine synthase</fullName>
        <ecNumber evidence="5">5.4.99.-</ecNumber>
    </recommendedName>
</protein>
<dbReference type="InterPro" id="IPR036986">
    <property type="entry name" value="S4_RNA-bd_sf"/>
</dbReference>
<evidence type="ECO:0000256" key="3">
    <source>
        <dbReference type="ARBA" id="ARBA00023235"/>
    </source>
</evidence>
<evidence type="ECO:0000313" key="7">
    <source>
        <dbReference type="EMBL" id="SMB82528.1"/>
    </source>
</evidence>
<dbReference type="Gene3D" id="3.10.290.10">
    <property type="entry name" value="RNA-binding S4 domain"/>
    <property type="match status" value="1"/>
</dbReference>
<dbReference type="InterPro" id="IPR020103">
    <property type="entry name" value="PsdUridine_synth_cat_dom_sf"/>
</dbReference>
<dbReference type="Proteomes" id="UP000192368">
    <property type="component" value="Unassembled WGS sequence"/>
</dbReference>
<accession>A0A1W1UN17</accession>
<dbReference type="InterPro" id="IPR020094">
    <property type="entry name" value="TruA/RsuA/RluB/E/F_N"/>
</dbReference>
<dbReference type="OrthoDB" id="9807213at2"/>
<evidence type="ECO:0000256" key="5">
    <source>
        <dbReference type="RuleBase" id="RU003887"/>
    </source>
</evidence>
<dbReference type="PROSITE" id="PS50889">
    <property type="entry name" value="S4"/>
    <property type="match status" value="1"/>
</dbReference>
<dbReference type="Gene3D" id="3.30.70.1560">
    <property type="entry name" value="Alpha-L RNA-binding motif"/>
    <property type="match status" value="1"/>
</dbReference>
<dbReference type="SUPFAM" id="SSF55120">
    <property type="entry name" value="Pseudouridine synthase"/>
    <property type="match status" value="1"/>
</dbReference>
<keyword evidence="8" id="KW-1185">Reference proteome</keyword>
<dbReference type="InterPro" id="IPR000748">
    <property type="entry name" value="PsdUridine_synth_RsuA/RluB/E/F"/>
</dbReference>
<dbReference type="EMBL" id="FWWR01000009">
    <property type="protein sequence ID" value="SMB82528.1"/>
    <property type="molecule type" value="Genomic_DNA"/>
</dbReference>
<dbReference type="InterPro" id="IPR002942">
    <property type="entry name" value="S4_RNA-bd"/>
</dbReference>
<dbReference type="EC" id="5.4.99.-" evidence="5"/>
<dbReference type="InterPro" id="IPR042092">
    <property type="entry name" value="PsdUridine_s_RsuA/RluB/E/F_cat"/>
</dbReference>
<dbReference type="GO" id="GO:0120159">
    <property type="term" value="F:rRNA pseudouridine synthase activity"/>
    <property type="evidence" value="ECO:0007669"/>
    <property type="project" value="UniProtKB-ARBA"/>
</dbReference>
<feature type="domain" description="RNA-binding S4" evidence="6">
    <location>
        <begin position="1"/>
        <end position="62"/>
    </location>
</feature>
<evidence type="ECO:0000313" key="8">
    <source>
        <dbReference type="Proteomes" id="UP000192368"/>
    </source>
</evidence>
<keyword evidence="2 4" id="KW-0694">RNA-binding</keyword>
<evidence type="ECO:0000259" key="6">
    <source>
        <dbReference type="SMART" id="SM00363"/>
    </source>
</evidence>
<dbReference type="InterPro" id="IPR006145">
    <property type="entry name" value="PsdUridine_synth_RsuA/RluA"/>
</dbReference>
<reference evidence="8" key="1">
    <citation type="submission" date="2017-04" db="EMBL/GenBank/DDBJ databases">
        <authorList>
            <person name="Varghese N."/>
            <person name="Submissions S."/>
        </authorList>
    </citation>
    <scope>NUCLEOTIDE SEQUENCE [LARGE SCALE GENOMIC DNA]</scope>
    <source>
        <strain evidence="8">DSM 20463</strain>
    </source>
</reference>
<dbReference type="GO" id="GO:0000455">
    <property type="term" value="P:enzyme-directed rRNA pseudouridine synthesis"/>
    <property type="evidence" value="ECO:0007669"/>
    <property type="project" value="UniProtKB-ARBA"/>
</dbReference>
<evidence type="ECO:0000256" key="4">
    <source>
        <dbReference type="PROSITE-ProRule" id="PRU00182"/>
    </source>
</evidence>
<dbReference type="SMART" id="SM00363">
    <property type="entry name" value="S4"/>
    <property type="match status" value="1"/>
</dbReference>
<dbReference type="GO" id="GO:0005829">
    <property type="term" value="C:cytosol"/>
    <property type="evidence" value="ECO:0007669"/>
    <property type="project" value="UniProtKB-ARBA"/>
</dbReference>
<proteinExistence type="inferred from homology"/>
<dbReference type="STRING" id="573058.SAMN00017477_0472"/>
<dbReference type="SUPFAM" id="SSF55174">
    <property type="entry name" value="Alpha-L RNA-binding motif"/>
    <property type="match status" value="1"/>
</dbReference>
<sequence>MRLQKFMAHSGVASRRKCEQLIAEGRVKVNDEIVTEMGRIVTSKDRVYVDSKRLRLIKNHSYYILNKPMGVVSTVSDEKKRVTVVDLIESEDRLYPVGRLDIDTTGLIILTDDGELTNKLMHPSNVVEKTYIATVDGTPNKTELDMLRVGIKVGKEKFAPAKVKVLKKFDSDSILEIKIHEGKNHEVKIMCERIGHPVKKLKRVKIGNLELGDLRIGNYRRLDEEEVEYLKELTKKC</sequence>
<dbReference type="AlphaFoldDB" id="A0A1W1UN17"/>
<dbReference type="Gene3D" id="3.30.70.580">
    <property type="entry name" value="Pseudouridine synthase I, catalytic domain, N-terminal subdomain"/>
    <property type="match status" value="1"/>
</dbReference>
<dbReference type="InterPro" id="IPR050343">
    <property type="entry name" value="RsuA_PseudoU_synthase"/>
</dbReference>